<evidence type="ECO:0000256" key="7">
    <source>
        <dbReference type="ARBA" id="ARBA00022723"/>
    </source>
</evidence>
<sequence length="165" mass="18272">MRIKISGVVNDSIVDGAGFRLTVFTQGCHHNCPGCHNPQTHDPEGGFWSDTEDILNVAVENPLLDGITLSGGDPMEQPAPCTALAEGAHKMGLNVWTYTGYTWEALLEENNPERMMLLKSTDVLVDGPFLMDQRSLELRFKGSKNQRTIDVKKSLETGEIILWDN</sequence>
<dbReference type="InterPro" id="IPR001989">
    <property type="entry name" value="Radical_activat_CS"/>
</dbReference>
<dbReference type="PANTHER" id="PTHR30352">
    <property type="entry name" value="PYRUVATE FORMATE-LYASE-ACTIVATING ENZYME"/>
    <property type="match status" value="1"/>
</dbReference>
<evidence type="ECO:0000256" key="5">
    <source>
        <dbReference type="ARBA" id="ARBA00022485"/>
    </source>
</evidence>
<name>A0A1M6QBJ4_9FIRM</name>
<dbReference type="RefSeq" id="WP_072850248.1">
    <property type="nucleotide sequence ID" value="NZ_FRAH01000018.1"/>
</dbReference>
<dbReference type="InterPro" id="IPR012837">
    <property type="entry name" value="NrdG"/>
</dbReference>
<evidence type="ECO:0000256" key="4">
    <source>
        <dbReference type="ARBA" id="ARBA00014281"/>
    </source>
</evidence>
<keyword evidence="9" id="KW-0408">Iron</keyword>
<evidence type="ECO:0000256" key="1">
    <source>
        <dbReference type="ARBA" id="ARBA00001966"/>
    </source>
</evidence>
<evidence type="ECO:0000256" key="3">
    <source>
        <dbReference type="ARBA" id="ARBA00009777"/>
    </source>
</evidence>
<dbReference type="CDD" id="cd01335">
    <property type="entry name" value="Radical_SAM"/>
    <property type="match status" value="1"/>
</dbReference>
<dbReference type="SFLD" id="SFLDG01063">
    <property type="entry name" value="activating_enzymes__group_1"/>
    <property type="match status" value="1"/>
</dbReference>
<dbReference type="GO" id="GO:0046872">
    <property type="term" value="F:metal ion binding"/>
    <property type="evidence" value="ECO:0007669"/>
    <property type="project" value="UniProtKB-KW"/>
</dbReference>
<dbReference type="InterPro" id="IPR007197">
    <property type="entry name" value="rSAM"/>
</dbReference>
<dbReference type="GO" id="GO:0043365">
    <property type="term" value="F:[formate-C-acetyltransferase]-activating enzyme activity"/>
    <property type="evidence" value="ECO:0007669"/>
    <property type="project" value="InterPro"/>
</dbReference>
<evidence type="ECO:0000313" key="13">
    <source>
        <dbReference type="EMBL" id="SHK17674.1"/>
    </source>
</evidence>
<dbReference type="SFLD" id="SFLDF00299">
    <property type="entry name" value="anaerobic_ribonucleoside-triph"/>
    <property type="match status" value="1"/>
</dbReference>
<dbReference type="InterPro" id="IPR013785">
    <property type="entry name" value="Aldolase_TIM"/>
</dbReference>
<comment type="similarity">
    <text evidence="3 12">Belongs to the organic radical-activating enzymes family.</text>
</comment>
<dbReference type="EC" id="1.97.1.-" evidence="12"/>
<dbReference type="InterPro" id="IPR034457">
    <property type="entry name" value="Organic_radical-activating"/>
</dbReference>
<evidence type="ECO:0000256" key="12">
    <source>
        <dbReference type="PIRNR" id="PIRNR000368"/>
    </source>
</evidence>
<keyword evidence="14" id="KW-1185">Reference proteome</keyword>
<evidence type="ECO:0000256" key="8">
    <source>
        <dbReference type="ARBA" id="ARBA00023002"/>
    </source>
</evidence>
<dbReference type="Pfam" id="PF13353">
    <property type="entry name" value="Fer4_12"/>
    <property type="match status" value="1"/>
</dbReference>
<evidence type="ECO:0000313" key="14">
    <source>
        <dbReference type="Proteomes" id="UP000183975"/>
    </source>
</evidence>
<comment type="catalytic activity">
    <reaction evidence="11">
        <text>glycyl-[protein] + reduced [flavodoxin] + S-adenosyl-L-methionine = glycin-2-yl radical-[protein] + semiquinone [flavodoxin] + 5'-deoxyadenosine + L-methionine + H(+)</text>
        <dbReference type="Rhea" id="RHEA:61976"/>
        <dbReference type="Rhea" id="RHEA-COMP:10622"/>
        <dbReference type="Rhea" id="RHEA-COMP:14480"/>
        <dbReference type="Rhea" id="RHEA-COMP:15993"/>
        <dbReference type="Rhea" id="RHEA-COMP:15994"/>
        <dbReference type="ChEBI" id="CHEBI:15378"/>
        <dbReference type="ChEBI" id="CHEBI:17319"/>
        <dbReference type="ChEBI" id="CHEBI:29947"/>
        <dbReference type="ChEBI" id="CHEBI:32722"/>
        <dbReference type="ChEBI" id="CHEBI:57618"/>
        <dbReference type="ChEBI" id="CHEBI:57844"/>
        <dbReference type="ChEBI" id="CHEBI:59789"/>
        <dbReference type="ChEBI" id="CHEBI:140311"/>
    </reaction>
</comment>
<evidence type="ECO:0000256" key="2">
    <source>
        <dbReference type="ARBA" id="ARBA00003852"/>
    </source>
</evidence>
<dbReference type="PIRSF" id="PIRSF000368">
    <property type="entry name" value="NrdG"/>
    <property type="match status" value="1"/>
</dbReference>
<protein>
    <recommendedName>
        <fullName evidence="4 12">Anaerobic ribonucleoside-triphosphate reductase-activating protein</fullName>
        <ecNumber evidence="12">1.97.1.-</ecNumber>
    </recommendedName>
</protein>
<keyword evidence="6" id="KW-0949">S-adenosyl-L-methionine</keyword>
<evidence type="ECO:0000256" key="10">
    <source>
        <dbReference type="ARBA" id="ARBA00023014"/>
    </source>
</evidence>
<evidence type="ECO:0000256" key="9">
    <source>
        <dbReference type="ARBA" id="ARBA00023004"/>
    </source>
</evidence>
<dbReference type="GO" id="GO:0051539">
    <property type="term" value="F:4 iron, 4 sulfur cluster binding"/>
    <property type="evidence" value="ECO:0007669"/>
    <property type="project" value="UniProtKB-KW"/>
</dbReference>
<organism evidence="13 14">
    <name type="scientific">Anaerotignum lactatifermentans DSM 14214</name>
    <dbReference type="NCBI Taxonomy" id="1121323"/>
    <lineage>
        <taxon>Bacteria</taxon>
        <taxon>Bacillati</taxon>
        <taxon>Bacillota</taxon>
        <taxon>Clostridia</taxon>
        <taxon>Lachnospirales</taxon>
        <taxon>Anaerotignaceae</taxon>
        <taxon>Anaerotignum</taxon>
    </lineage>
</organism>
<dbReference type="Proteomes" id="UP000183975">
    <property type="component" value="Unassembled WGS sequence"/>
</dbReference>
<reference evidence="13 14" key="1">
    <citation type="submission" date="2016-11" db="EMBL/GenBank/DDBJ databases">
        <authorList>
            <person name="Jaros S."/>
            <person name="Januszkiewicz K."/>
            <person name="Wedrychowicz H."/>
        </authorList>
    </citation>
    <scope>NUCLEOTIDE SEQUENCE [LARGE SCALE GENOMIC DNA]</scope>
    <source>
        <strain evidence="13 14">DSM 14214</strain>
    </source>
</reference>
<evidence type="ECO:0000256" key="11">
    <source>
        <dbReference type="ARBA" id="ARBA00047365"/>
    </source>
</evidence>
<keyword evidence="8 12" id="KW-0560">Oxidoreductase</keyword>
<dbReference type="PROSITE" id="PS01087">
    <property type="entry name" value="RADICAL_ACTIVATING"/>
    <property type="match status" value="1"/>
</dbReference>
<accession>A0A1M6QBJ4</accession>
<keyword evidence="5" id="KW-0004">4Fe-4S</keyword>
<dbReference type="PANTHER" id="PTHR30352:SF2">
    <property type="entry name" value="ANAEROBIC RIBONUCLEOSIDE-TRIPHOSPHATE REDUCTASE-ACTIVATING PROTEIN"/>
    <property type="match status" value="1"/>
</dbReference>
<dbReference type="SFLD" id="SFLDG01066">
    <property type="entry name" value="organic_radical-activating_enz"/>
    <property type="match status" value="1"/>
</dbReference>
<gene>
    <name evidence="13" type="ORF">SAMN02745138_01286</name>
</gene>
<comment type="function">
    <text evidence="2 12">Activation of anaerobic ribonucleoside-triphosphate reductase under anaerobic conditions by generation of an organic free radical, using S-adenosylmethionine and reduced flavodoxin as cosubstrates to produce 5'-deoxy-adenosine.</text>
</comment>
<dbReference type="SFLD" id="SFLDS00029">
    <property type="entry name" value="Radical_SAM"/>
    <property type="match status" value="1"/>
</dbReference>
<evidence type="ECO:0000256" key="6">
    <source>
        <dbReference type="ARBA" id="ARBA00022691"/>
    </source>
</evidence>
<comment type="cofactor">
    <cofactor evidence="1">
        <name>[4Fe-4S] cluster</name>
        <dbReference type="ChEBI" id="CHEBI:49883"/>
    </cofactor>
</comment>
<dbReference type="GO" id="GO:0004748">
    <property type="term" value="F:ribonucleoside-diphosphate reductase activity, thioredoxin disulfide as acceptor"/>
    <property type="evidence" value="ECO:0007669"/>
    <property type="project" value="TreeGrafter"/>
</dbReference>
<dbReference type="OrthoDB" id="9782387at2"/>
<dbReference type="NCBIfam" id="TIGR02491">
    <property type="entry name" value="NrdG"/>
    <property type="match status" value="1"/>
</dbReference>
<keyword evidence="10" id="KW-0411">Iron-sulfur</keyword>
<dbReference type="Gene3D" id="3.20.20.70">
    <property type="entry name" value="Aldolase class I"/>
    <property type="match status" value="1"/>
</dbReference>
<dbReference type="InterPro" id="IPR058240">
    <property type="entry name" value="rSAM_sf"/>
</dbReference>
<keyword evidence="7" id="KW-0479">Metal-binding</keyword>
<dbReference type="AlphaFoldDB" id="A0A1M6QBJ4"/>
<dbReference type="SUPFAM" id="SSF102114">
    <property type="entry name" value="Radical SAM enzymes"/>
    <property type="match status" value="1"/>
</dbReference>
<proteinExistence type="inferred from homology"/>
<dbReference type="EMBL" id="FRAH01000018">
    <property type="protein sequence ID" value="SHK17674.1"/>
    <property type="molecule type" value="Genomic_DNA"/>
</dbReference>